<dbReference type="AlphaFoldDB" id="A0A094YI40"/>
<dbReference type="Gene3D" id="3.30.2320.10">
    <property type="entry name" value="hypothetical protein PF0899 domain"/>
    <property type="match status" value="1"/>
</dbReference>
<dbReference type="Gene3D" id="3.30.2400.10">
    <property type="entry name" value="Major capsid protein gp5"/>
    <property type="match status" value="1"/>
</dbReference>
<evidence type="ECO:0000313" key="4">
    <source>
        <dbReference type="EMBL" id="KGB21007.1"/>
    </source>
</evidence>
<organism evidence="4 5">
    <name type="scientific">Acetobacter tropicalis</name>
    <dbReference type="NCBI Taxonomy" id="104102"/>
    <lineage>
        <taxon>Bacteria</taxon>
        <taxon>Pseudomonadati</taxon>
        <taxon>Pseudomonadota</taxon>
        <taxon>Alphaproteobacteria</taxon>
        <taxon>Acetobacterales</taxon>
        <taxon>Acetobacteraceae</taxon>
        <taxon>Acetobacter</taxon>
    </lineage>
</organism>
<keyword evidence="5" id="KW-1185">Reference proteome</keyword>
<dbReference type="InterPro" id="IPR054612">
    <property type="entry name" value="Phage_capsid-like_C"/>
</dbReference>
<dbReference type="EMBL" id="JOKM01000106">
    <property type="protein sequence ID" value="KGB21007.1"/>
    <property type="molecule type" value="Genomic_DNA"/>
</dbReference>
<evidence type="ECO:0000256" key="1">
    <source>
        <dbReference type="ARBA" id="ARBA00004328"/>
    </source>
</evidence>
<feature type="region of interest" description="Disordered" evidence="2">
    <location>
        <begin position="1"/>
        <end position="28"/>
    </location>
</feature>
<evidence type="ECO:0000256" key="2">
    <source>
        <dbReference type="SAM" id="MobiDB-lite"/>
    </source>
</evidence>
<accession>A0A094YI40</accession>
<dbReference type="Pfam" id="PF05065">
    <property type="entry name" value="Phage_capsid"/>
    <property type="match status" value="1"/>
</dbReference>
<protein>
    <submittedName>
        <fullName evidence="4">Phage major capsid protein</fullName>
    </submittedName>
</protein>
<evidence type="ECO:0000313" key="5">
    <source>
        <dbReference type="Proteomes" id="UP000029448"/>
    </source>
</evidence>
<dbReference type="SUPFAM" id="SSF56563">
    <property type="entry name" value="Major capsid protein gp5"/>
    <property type="match status" value="1"/>
</dbReference>
<evidence type="ECO:0000259" key="3">
    <source>
        <dbReference type="Pfam" id="PF05065"/>
    </source>
</evidence>
<gene>
    <name evidence="4" type="ORF">AtDm6_3372</name>
</gene>
<dbReference type="NCBIfam" id="TIGR01554">
    <property type="entry name" value="major_cap_HK97"/>
    <property type="match status" value="1"/>
</dbReference>
<dbReference type="Proteomes" id="UP000029448">
    <property type="component" value="Unassembled WGS sequence"/>
</dbReference>
<dbReference type="STRING" id="104102.AtDm6_3372"/>
<comment type="subcellular location">
    <subcellularLocation>
        <location evidence="1">Virion</location>
    </subcellularLocation>
</comment>
<dbReference type="PATRIC" id="fig|104102.7.peg.3327"/>
<feature type="domain" description="Phage capsid-like C-terminal" evidence="3">
    <location>
        <begin position="142"/>
        <end position="429"/>
    </location>
</feature>
<dbReference type="RefSeq" id="WP_052051554.1">
    <property type="nucleotide sequence ID" value="NZ_JACAOJ010000075.1"/>
</dbReference>
<reference evidence="4 5" key="1">
    <citation type="submission" date="2014-06" db="EMBL/GenBank/DDBJ databases">
        <title>Functional and comparative genomic analyses of the Drosophila gut microbiota identify candidate symbiosis factors.</title>
        <authorList>
            <person name="Newell P.D."/>
            <person name="Chaston J.M."/>
            <person name="Douglas A.E."/>
        </authorList>
    </citation>
    <scope>NUCLEOTIDE SEQUENCE [LARGE SCALE GENOMIC DNA]</scope>
    <source>
        <strain evidence="4 5">DmCS_006</strain>
    </source>
</reference>
<proteinExistence type="predicted"/>
<feature type="region of interest" description="Disordered" evidence="2">
    <location>
        <begin position="85"/>
        <end position="105"/>
    </location>
</feature>
<comment type="caution">
    <text evidence="4">The sequence shown here is derived from an EMBL/GenBank/DDBJ whole genome shotgun (WGS) entry which is preliminary data.</text>
</comment>
<sequence>MSLKRNLMSGGARLHVRGAGSSSPDNTTDVRSLLQGIQQAFSEFRQQNDQRLQQLEQRGTSDVVTEEHVQRIDGEIRRLSDALTEISTRSGRPGRPGGSSGQDPVQVEYRTAWDRWARRGEREHELRDIERRANTTQTGEDGGYLVPDTVDRNILDILGDQSDVRSLFTAMTVGADSYKRLVGLHGTSAGWVGETDARPPTNGPQFTEVEATFGEMYANPQISQRLLDDSAVDLEAYIGNELALAFAENEAQAYLFGDGVKKPKGLFSQPTAADGDKTRTFGTYQLLTSATAGSLGTNAAASDKLLDMIYATKSTLRQGATWLMNSTTVSAVRKLKDGQGNYLWQPSSQIGEPATLLGYGVNDMEIMPDIAASAIPIAFGNFKRAYMIVDRIGIRTLRDPYTNKPFVGFYATKRTGGISLDSRAVKFLQIAAS</sequence>
<name>A0A094YI40_9PROT</name>
<dbReference type="InterPro" id="IPR024455">
    <property type="entry name" value="Phage_capsid"/>
</dbReference>
<dbReference type="GeneID" id="89477535"/>